<organism evidence="3 5">
    <name type="scientific">Porphyridium purpureum</name>
    <name type="common">Red alga</name>
    <name type="synonym">Porphyridium cruentum</name>
    <dbReference type="NCBI Taxonomy" id="35688"/>
    <lineage>
        <taxon>Eukaryota</taxon>
        <taxon>Rhodophyta</taxon>
        <taxon>Bangiophyceae</taxon>
        <taxon>Porphyridiales</taxon>
        <taxon>Porphyridiaceae</taxon>
        <taxon>Porphyridium</taxon>
    </lineage>
</organism>
<evidence type="ECO:0000256" key="1">
    <source>
        <dbReference type="ARBA" id="ARBA00006908"/>
    </source>
</evidence>
<dbReference type="EMBL" id="MT895878">
    <property type="protein sequence ID" value="UEC50258.1"/>
    <property type="molecule type" value="mRNA"/>
</dbReference>
<protein>
    <submittedName>
        <fullName evidence="3">15,16-dihydrobiliverdin:ferredoxin oxidoreductase</fullName>
    </submittedName>
    <submittedName>
        <fullName evidence="4">Ferredoxin-dependent bilin reductase</fullName>
        <ecNumber evidence="4">1.3.7.2</ecNumber>
    </submittedName>
</protein>
<gene>
    <name evidence="4" type="primary">FDBR</name>
    <name evidence="3" type="ORF">FVE85_8307</name>
</gene>
<sequence>MGTVAFLVNFVGSGRETRVPRLAAGGVRSCAARRAVAIRRCHAFELHASAASAGTIETSSVREKELPYERSIAGEEFELLFMPFVLHQNKVMRDTFQVSDLPFDDELAFQSSTKKAARIESWCYKTPEFRKIRSTYIDAGIQAQVFNSVWYPDPKYDLPLLGIDFLSFGKKKVICIMDFQPLTQDAAYLEKYISPLAPVKAKYKSLAGEMSAKFYDENVFFSKQLAFGRFDNAGPVMEELFPAFKEYLDVYFEHMQSATPTSDPEQIALNLQRQKDYDQYSAERDPAIGLFSTYFGPEWAEKFTHEFLFEHSVPVPPKK</sequence>
<comment type="similarity">
    <text evidence="1">Belongs to the HY2 family.</text>
</comment>
<dbReference type="AlphaFoldDB" id="A0A5J4YL15"/>
<keyword evidence="2 4" id="KW-0560">Oxidoreductase</keyword>
<dbReference type="NCBIfam" id="NF009720">
    <property type="entry name" value="PRK13247.1"/>
    <property type="match status" value="1"/>
</dbReference>
<dbReference type="OMA" id="FYDANQY"/>
<evidence type="ECO:0000256" key="2">
    <source>
        <dbReference type="ARBA" id="ARBA00023002"/>
    </source>
</evidence>
<dbReference type="GO" id="GO:0010024">
    <property type="term" value="P:phytochromobilin biosynthetic process"/>
    <property type="evidence" value="ECO:0007669"/>
    <property type="project" value="InterPro"/>
</dbReference>
<accession>A0A5J4YL15</accession>
<evidence type="ECO:0000313" key="4">
    <source>
        <dbReference type="EMBL" id="UEC50258.1"/>
    </source>
</evidence>
<reference evidence="3" key="2">
    <citation type="submission" date="2019-09" db="EMBL/GenBank/DDBJ databases">
        <title>Expansion of phycobilisome linker gene families in mesophilic red algae.</title>
        <authorList>
            <person name="Lee J."/>
        </authorList>
    </citation>
    <scope>NUCLEOTIDE SEQUENCE [LARGE SCALE GENOMIC DNA]</scope>
    <source>
        <strain evidence="3">CCMP 1328</strain>
        <tissue evidence="3">Unicellular</tissue>
    </source>
</reference>
<keyword evidence="5" id="KW-1185">Reference proteome</keyword>
<dbReference type="PANTHER" id="PTHR34557:SF1">
    <property type="entry name" value="PHYTOCHROMOBILIN:FERREDOXIN OXIDOREDUCTASE, CHLOROPLASTIC"/>
    <property type="match status" value="1"/>
</dbReference>
<proteinExistence type="evidence at transcript level"/>
<name>A0A5J4YL15_PORPP</name>
<dbReference type="Gene3D" id="3.40.1500.20">
    <property type="match status" value="1"/>
</dbReference>
<dbReference type="PANTHER" id="PTHR34557">
    <property type="entry name" value="PHYTOCHROMOBILIN:FERREDOXIN OXIDOREDUCTASE, CHLOROPLASTIC"/>
    <property type="match status" value="1"/>
</dbReference>
<evidence type="ECO:0000313" key="5">
    <source>
        <dbReference type="Proteomes" id="UP000324585"/>
    </source>
</evidence>
<dbReference type="Pfam" id="PF05996">
    <property type="entry name" value="Fe_bilin_red"/>
    <property type="match status" value="1"/>
</dbReference>
<dbReference type="GO" id="GO:0050897">
    <property type="term" value="F:cobalt ion binding"/>
    <property type="evidence" value="ECO:0007669"/>
    <property type="project" value="InterPro"/>
</dbReference>
<dbReference type="EMBL" id="VRMN01000011">
    <property type="protein sequence ID" value="KAA8491825.1"/>
    <property type="molecule type" value="Genomic_DNA"/>
</dbReference>
<dbReference type="EC" id="1.3.7.2" evidence="4"/>
<dbReference type="Proteomes" id="UP000324585">
    <property type="component" value="Unassembled WGS sequence"/>
</dbReference>
<reference evidence="4" key="3">
    <citation type="submission" date="2020-08" db="EMBL/GenBank/DDBJ databases">
        <authorList>
            <person name="Obando E.J."/>
        </authorList>
    </citation>
    <scope>NUCLEOTIDE SEQUENCE</scope>
</reference>
<dbReference type="InterPro" id="IPR009249">
    <property type="entry name" value="Ferredoxin-dep_bilin_Rdtase"/>
</dbReference>
<dbReference type="GO" id="GO:0050617">
    <property type="term" value="F:15,16-dihydrobiliverdin:ferredoxin oxidoreductase activity"/>
    <property type="evidence" value="ECO:0007669"/>
    <property type="project" value="UniProtKB-EC"/>
</dbReference>
<dbReference type="OrthoDB" id="496703at2759"/>
<evidence type="ECO:0000313" key="3">
    <source>
        <dbReference type="EMBL" id="KAA8491825.1"/>
    </source>
</evidence>
<reference evidence="5" key="1">
    <citation type="journal article" date="2019" name="Nat. Commun.">
        <title>Expansion of phycobilisome linker gene families in mesophilic red algae.</title>
        <authorList>
            <person name="Lee J."/>
            <person name="Kim D."/>
            <person name="Bhattacharya D."/>
            <person name="Yoon H.S."/>
        </authorList>
    </citation>
    <scope>NUCLEOTIDE SEQUENCE [LARGE SCALE GENOMIC DNA]</scope>
    <source>
        <strain evidence="5">CCMP 1328</strain>
    </source>
</reference>